<dbReference type="PANTHER" id="PTHR40640:SF1">
    <property type="entry name" value="ANCHORED GLYCOPROTEIN, PUTATIVE (AFU_ORTHOLOGUE AFUA_8G04860)-RELATED"/>
    <property type="match status" value="1"/>
</dbReference>
<gene>
    <name evidence="3" type="ORF">VE01_09718</name>
</gene>
<proteinExistence type="predicted"/>
<feature type="region of interest" description="Disordered" evidence="1">
    <location>
        <begin position="187"/>
        <end position="209"/>
    </location>
</feature>
<sequence length="259" mass="25425">MRPTSVSLVGLALATVSAAQTVTLYVPGTDEQPLVASIIGSDATATTYAISCDPGASAQDCGIEGTITLTEGPTTAKYTIAPVIDPNGQTALYDPLPHNREPLTVAPLPLILTLTPIYIHRHITNIHSAGQVHCSLAGTTSAVCVESFGGSEANFPGVSTETYTGTDQPYMPVTIIAGAVGANRIASPSTTGSGSDSTQTSGAGAGAGAAMSTADAKGSGAATTTTDSGPGAVSTGAAAAISQGAGWVLGGAAMAMAML</sequence>
<protein>
    <recommendedName>
        <fullName evidence="5">GPI anchored protein</fullName>
    </recommendedName>
</protein>
<dbReference type="RefSeq" id="XP_018126427.1">
    <property type="nucleotide sequence ID" value="XM_018279130.1"/>
</dbReference>
<dbReference type="STRING" id="342668.A0A1B8GA45"/>
<accession>A0A1B8GA45</accession>
<keyword evidence="2" id="KW-0732">Signal</keyword>
<evidence type="ECO:0000313" key="4">
    <source>
        <dbReference type="Proteomes" id="UP000091956"/>
    </source>
</evidence>
<organism evidence="3 4">
    <name type="scientific">Pseudogymnoascus verrucosus</name>
    <dbReference type="NCBI Taxonomy" id="342668"/>
    <lineage>
        <taxon>Eukaryota</taxon>
        <taxon>Fungi</taxon>
        <taxon>Dikarya</taxon>
        <taxon>Ascomycota</taxon>
        <taxon>Pezizomycotina</taxon>
        <taxon>Leotiomycetes</taxon>
        <taxon>Thelebolales</taxon>
        <taxon>Thelebolaceae</taxon>
        <taxon>Pseudogymnoascus</taxon>
    </lineage>
</organism>
<evidence type="ECO:0000256" key="2">
    <source>
        <dbReference type="SAM" id="SignalP"/>
    </source>
</evidence>
<feature type="chain" id="PRO_5008608351" description="GPI anchored protein" evidence="2">
    <location>
        <begin position="20"/>
        <end position="259"/>
    </location>
</feature>
<dbReference type="OrthoDB" id="4991875at2759"/>
<feature type="signal peptide" evidence="2">
    <location>
        <begin position="1"/>
        <end position="19"/>
    </location>
</feature>
<evidence type="ECO:0000313" key="3">
    <source>
        <dbReference type="EMBL" id="OBT92694.1"/>
    </source>
</evidence>
<keyword evidence="4" id="KW-1185">Reference proteome</keyword>
<reference evidence="4" key="2">
    <citation type="journal article" date="2018" name="Nat. Commun.">
        <title>Extreme sensitivity to ultraviolet light in the fungal pathogen causing white-nose syndrome of bats.</title>
        <authorList>
            <person name="Palmer J.M."/>
            <person name="Drees K.P."/>
            <person name="Foster J.T."/>
            <person name="Lindner D.L."/>
        </authorList>
    </citation>
    <scope>NUCLEOTIDE SEQUENCE [LARGE SCALE GENOMIC DNA]</scope>
    <source>
        <strain evidence="4">UAMH 10579</strain>
    </source>
</reference>
<dbReference type="EMBL" id="KV460263">
    <property type="protein sequence ID" value="OBT92694.1"/>
    <property type="molecule type" value="Genomic_DNA"/>
</dbReference>
<dbReference type="GeneID" id="28843104"/>
<name>A0A1B8GA45_9PEZI</name>
<dbReference type="PANTHER" id="PTHR40640">
    <property type="entry name" value="ANCHORED GLYCOPROTEIN, PUTATIVE (AFU_ORTHOLOGUE AFUA_8G04860)-RELATED"/>
    <property type="match status" value="1"/>
</dbReference>
<reference evidence="3 4" key="1">
    <citation type="submission" date="2016-03" db="EMBL/GenBank/DDBJ databases">
        <title>Comparative genomics of Pseudogymnoascus destructans, the fungus causing white-nose syndrome of bats.</title>
        <authorList>
            <person name="Palmer J.M."/>
            <person name="Drees K.P."/>
            <person name="Foster J.T."/>
            <person name="Lindner D.L."/>
        </authorList>
    </citation>
    <scope>NUCLEOTIDE SEQUENCE [LARGE SCALE GENOMIC DNA]</scope>
    <source>
        <strain evidence="3 4">UAMH 10579</strain>
    </source>
</reference>
<dbReference type="Proteomes" id="UP000091956">
    <property type="component" value="Unassembled WGS sequence"/>
</dbReference>
<dbReference type="AlphaFoldDB" id="A0A1B8GA45"/>
<evidence type="ECO:0000256" key="1">
    <source>
        <dbReference type="SAM" id="MobiDB-lite"/>
    </source>
</evidence>
<evidence type="ECO:0008006" key="5">
    <source>
        <dbReference type="Google" id="ProtNLM"/>
    </source>
</evidence>